<comment type="function">
    <text evidence="5">Part of a binding-protein-dependent transport system for aliphatic sulfonates. Putative binding protein.</text>
</comment>
<keyword evidence="10" id="KW-1185">Reference proteome</keyword>
<feature type="domain" description="Solute-binding protein family 3/N-terminal" evidence="8">
    <location>
        <begin position="49"/>
        <end position="265"/>
    </location>
</feature>
<dbReference type="InterPro" id="IPR010067">
    <property type="entry name" value="ABC_SsuA_sub-bd"/>
</dbReference>
<dbReference type="RefSeq" id="WP_087621319.1">
    <property type="nucleotide sequence ID" value="NZ_NEXX01000005.1"/>
</dbReference>
<evidence type="ECO:0000313" key="10">
    <source>
        <dbReference type="Proteomes" id="UP000196536"/>
    </source>
</evidence>
<dbReference type="GO" id="GO:0042597">
    <property type="term" value="C:periplasmic space"/>
    <property type="evidence" value="ECO:0007669"/>
    <property type="project" value="UniProtKB-SubCell"/>
</dbReference>
<evidence type="ECO:0000256" key="1">
    <source>
        <dbReference type="ARBA" id="ARBA00004418"/>
    </source>
</evidence>
<proteinExistence type="inferred from homology"/>
<sequence>MSSLSTFSSKKITLTASLLGVVMAMSACSKSDQATTTQQDQTTTKPATTLNIGFQKYGTLPVLKARGTLEQALKSEGVNVRWVEFPAGPQLLEGLNVGSVVFGETGEAPPIFAQAADAKLVYVANQPAAPKAEAIIVPKDSTIKTVAELKGKRVALNKGSNVHYLLLKALEKNGLKLSDIQPIYLPPADARAAFEKGSVDAWVIWDPFFAAAEQQIGAKVIADGEDTVNNYQFYLADRQFAQTQPKVLQTIINELDKSTQWASQHPTEAAQLLEKPTGLSIPILETSIKRMGLGVTPISQKVIIEQQQVADAFYQQKLIPHPIKVQDAILDNTH</sequence>
<dbReference type="CDD" id="cd13557">
    <property type="entry name" value="PBP2_SsuA"/>
    <property type="match status" value="1"/>
</dbReference>
<evidence type="ECO:0000256" key="3">
    <source>
        <dbReference type="ARBA" id="ARBA00022448"/>
    </source>
</evidence>
<name>A0A1Z9YVT8_9GAMM</name>
<feature type="signal peptide" evidence="7">
    <location>
        <begin position="1"/>
        <end position="34"/>
    </location>
</feature>
<organism evidence="9 10">
    <name type="scientific">Acinetobacter populi</name>
    <dbReference type="NCBI Taxonomy" id="1582270"/>
    <lineage>
        <taxon>Bacteria</taxon>
        <taxon>Pseudomonadati</taxon>
        <taxon>Pseudomonadota</taxon>
        <taxon>Gammaproteobacteria</taxon>
        <taxon>Moraxellales</taxon>
        <taxon>Moraxellaceae</taxon>
        <taxon>Acinetobacter</taxon>
    </lineage>
</organism>
<comment type="caution">
    <text evidence="9">The sequence shown here is derived from an EMBL/GenBank/DDBJ whole genome shotgun (WGS) entry which is preliminary data.</text>
</comment>
<dbReference type="PANTHER" id="PTHR30024">
    <property type="entry name" value="ALIPHATIC SULFONATES-BINDING PROTEIN-RELATED"/>
    <property type="match status" value="1"/>
</dbReference>
<evidence type="ECO:0000256" key="6">
    <source>
        <dbReference type="ARBA" id="ARBA00070228"/>
    </source>
</evidence>
<dbReference type="EMBL" id="NEXX01000005">
    <property type="protein sequence ID" value="OUY06317.1"/>
    <property type="molecule type" value="Genomic_DNA"/>
</dbReference>
<reference evidence="9 10" key="1">
    <citation type="submission" date="2017-05" db="EMBL/GenBank/DDBJ databases">
        <title>Acinetobacter populi ANC 5415 (= PBJ7), whole genome shotgun sequencing project.</title>
        <authorList>
            <person name="Nemec A."/>
            <person name="Radolfova-Krizova L."/>
        </authorList>
    </citation>
    <scope>NUCLEOTIDE SEQUENCE [LARGE SCALE GENOMIC DNA]</scope>
    <source>
        <strain evidence="9 10">PBJ7</strain>
    </source>
</reference>
<dbReference type="InterPro" id="IPR001638">
    <property type="entry name" value="Solute-binding_3/MltF_N"/>
</dbReference>
<dbReference type="SMART" id="SM00062">
    <property type="entry name" value="PBPb"/>
    <property type="match status" value="1"/>
</dbReference>
<dbReference type="FunFam" id="3.40.190.10:FF:000050">
    <property type="entry name" value="Sulfonate ABC transporter substrate-binding protein"/>
    <property type="match status" value="1"/>
</dbReference>
<evidence type="ECO:0000256" key="5">
    <source>
        <dbReference type="ARBA" id="ARBA00055538"/>
    </source>
</evidence>
<comment type="similarity">
    <text evidence="2">Belongs to the bacterial solute-binding protein SsuA/TauA family.</text>
</comment>
<dbReference type="InterPro" id="IPR015168">
    <property type="entry name" value="SsuA/THI5"/>
</dbReference>
<dbReference type="PANTHER" id="PTHR30024:SF42">
    <property type="entry name" value="ALIPHATIC SULFONATES-BINDING PROTEIN-RELATED"/>
    <property type="match status" value="1"/>
</dbReference>
<dbReference type="SUPFAM" id="SSF53850">
    <property type="entry name" value="Periplasmic binding protein-like II"/>
    <property type="match status" value="1"/>
</dbReference>
<gene>
    <name evidence="9" type="ORF">CAP51_13740</name>
</gene>
<dbReference type="Proteomes" id="UP000196536">
    <property type="component" value="Unassembled WGS sequence"/>
</dbReference>
<evidence type="ECO:0000259" key="8">
    <source>
        <dbReference type="SMART" id="SM00062"/>
    </source>
</evidence>
<dbReference type="NCBIfam" id="NF008588">
    <property type="entry name" value="PRK11553.1"/>
    <property type="match status" value="1"/>
</dbReference>
<keyword evidence="4 7" id="KW-0732">Signal</keyword>
<comment type="subcellular location">
    <subcellularLocation>
        <location evidence="1">Periplasm</location>
    </subcellularLocation>
</comment>
<evidence type="ECO:0000256" key="4">
    <source>
        <dbReference type="ARBA" id="ARBA00022729"/>
    </source>
</evidence>
<dbReference type="GO" id="GO:0016020">
    <property type="term" value="C:membrane"/>
    <property type="evidence" value="ECO:0007669"/>
    <property type="project" value="InterPro"/>
</dbReference>
<dbReference type="Pfam" id="PF09084">
    <property type="entry name" value="NMT1"/>
    <property type="match status" value="1"/>
</dbReference>
<accession>A0A1Z9YVT8</accession>
<dbReference type="Gene3D" id="3.40.190.10">
    <property type="entry name" value="Periplasmic binding protein-like II"/>
    <property type="match status" value="2"/>
</dbReference>
<keyword evidence="3" id="KW-0813">Transport</keyword>
<dbReference type="GO" id="GO:0042626">
    <property type="term" value="F:ATPase-coupled transmembrane transporter activity"/>
    <property type="evidence" value="ECO:0007669"/>
    <property type="project" value="InterPro"/>
</dbReference>
<evidence type="ECO:0000256" key="2">
    <source>
        <dbReference type="ARBA" id="ARBA00010742"/>
    </source>
</evidence>
<evidence type="ECO:0000256" key="7">
    <source>
        <dbReference type="SAM" id="SignalP"/>
    </source>
</evidence>
<feature type="chain" id="PRO_5012284128" description="Putative aliphatic sulfonates-binding protein" evidence="7">
    <location>
        <begin position="35"/>
        <end position="334"/>
    </location>
</feature>
<protein>
    <recommendedName>
        <fullName evidence="6">Putative aliphatic sulfonates-binding protein</fullName>
    </recommendedName>
</protein>
<dbReference type="NCBIfam" id="TIGR01728">
    <property type="entry name" value="SsuA_fam"/>
    <property type="match status" value="1"/>
</dbReference>
<dbReference type="OrthoDB" id="7374754at2"/>
<dbReference type="AlphaFoldDB" id="A0A1Z9YVT8"/>
<evidence type="ECO:0000313" key="9">
    <source>
        <dbReference type="EMBL" id="OUY06317.1"/>
    </source>
</evidence>